<dbReference type="RefSeq" id="WP_035685371.1">
    <property type="nucleotide sequence ID" value="NZ_JPRL01000001.1"/>
</dbReference>
<dbReference type="InterPro" id="IPR043519">
    <property type="entry name" value="NT_sf"/>
</dbReference>
<gene>
    <name evidence="2" type="ORF">IW19_14705</name>
</gene>
<evidence type="ECO:0000313" key="2">
    <source>
        <dbReference type="EMBL" id="KFF06678.1"/>
    </source>
</evidence>
<organism evidence="2 3">
    <name type="scientific">Flavobacterium reichenbachii</name>
    <dbReference type="NCBI Taxonomy" id="362418"/>
    <lineage>
        <taxon>Bacteria</taxon>
        <taxon>Pseudomonadati</taxon>
        <taxon>Bacteroidota</taxon>
        <taxon>Flavobacteriia</taxon>
        <taxon>Flavobacteriales</taxon>
        <taxon>Flavobacteriaceae</taxon>
        <taxon>Flavobacterium</taxon>
    </lineage>
</organism>
<name>A0A085ZQG4_9FLAO</name>
<accession>A0A085ZQG4</accession>
<dbReference type="SUPFAM" id="SSF81301">
    <property type="entry name" value="Nucleotidyltransferase"/>
    <property type="match status" value="1"/>
</dbReference>
<keyword evidence="3" id="KW-1185">Reference proteome</keyword>
<feature type="transmembrane region" description="Helical" evidence="1">
    <location>
        <begin position="12"/>
        <end position="32"/>
    </location>
</feature>
<keyword evidence="1" id="KW-0812">Transmembrane</keyword>
<dbReference type="OrthoDB" id="121150at2"/>
<evidence type="ECO:0000313" key="3">
    <source>
        <dbReference type="Proteomes" id="UP000028715"/>
    </source>
</evidence>
<dbReference type="Gene3D" id="3.30.460.40">
    <property type="match status" value="1"/>
</dbReference>
<keyword evidence="1" id="KW-0472">Membrane</keyword>
<dbReference type="EMBL" id="JPRL01000001">
    <property type="protein sequence ID" value="KFF06678.1"/>
    <property type="molecule type" value="Genomic_DNA"/>
</dbReference>
<sequence length="137" mass="16137">MRKEHIQIIESLSNYSINYLVVGGWAILFNGFKRLPNDLDIWIENEKGNIEKLQDSGIISNTVIEDDFYIKIRKNNCKIEFISQMNGLLFKESFDNKRTIVINNNNVNYLNIMDIITNKKLLKRKKDLIDLNRILCQ</sequence>
<reference evidence="2 3" key="1">
    <citation type="submission" date="2014-07" db="EMBL/GenBank/DDBJ databases">
        <title>Genome of Flavobacterium reichenbachii LMG 25512.</title>
        <authorList>
            <person name="Stropko S.J."/>
            <person name="Pipes S.E."/>
            <person name="Newman J.D."/>
        </authorList>
    </citation>
    <scope>NUCLEOTIDE SEQUENCE [LARGE SCALE GENOMIC DNA]</scope>
    <source>
        <strain evidence="2 3">LMG 25512</strain>
    </source>
</reference>
<dbReference type="Proteomes" id="UP000028715">
    <property type="component" value="Unassembled WGS sequence"/>
</dbReference>
<keyword evidence="1" id="KW-1133">Transmembrane helix</keyword>
<comment type="caution">
    <text evidence="2">The sequence shown here is derived from an EMBL/GenBank/DDBJ whole genome shotgun (WGS) entry which is preliminary data.</text>
</comment>
<evidence type="ECO:0000256" key="1">
    <source>
        <dbReference type="SAM" id="Phobius"/>
    </source>
</evidence>
<dbReference type="AlphaFoldDB" id="A0A085ZQG4"/>
<protein>
    <submittedName>
        <fullName evidence="2">Uncharacterized protein</fullName>
    </submittedName>
</protein>
<proteinExistence type="predicted"/>